<keyword evidence="5 10" id="KW-0133">Cell shape</keyword>
<accession>A0A402B3J3</accession>
<comment type="subcellular location">
    <subcellularLocation>
        <location evidence="10">Cell membrane</location>
        <topology evidence="10">Peripheral membrane protein</topology>
        <orientation evidence="10">Cytoplasmic side</orientation>
    </subcellularLocation>
</comment>
<sequence length="397" mass="42649">MPGSIYQLWNIFMRILISGGGTGGHIYPALAVATYLRDTYNAEILYLGSDDGLETQLVPAAGFRMETIKAGKLQRYVSVKTVKGIARVPVGMVQALGIVRKFRPDATFTSGGYVAVPAGLASKVNGVPLLLHQQDVPPNLSNKLIGPLASRISIAFAASQQYFPANKTLLLGNPIRQEILDVRQISVQEARKRLGLDPELPLLLVTGGSQGARHLNQVVARALPELLQFCQVLQISGQKLFAETQTLAESTMAGLEESLRQRYRLVAYLSDEMPLALQASELVVCRAGAATLSELAVLEKPSILVPLPPALGSSPQELNAETFSRAHAAEVIRNDALKPGLLISRVQHDINSASLLEMAQALKGFARPDATQDIAAAVVEMAQSKDTLAPAHKGRKV</sequence>
<dbReference type="GO" id="GO:0051301">
    <property type="term" value="P:cell division"/>
    <property type="evidence" value="ECO:0007669"/>
    <property type="project" value="UniProtKB-KW"/>
</dbReference>
<evidence type="ECO:0000256" key="1">
    <source>
        <dbReference type="ARBA" id="ARBA00022475"/>
    </source>
</evidence>
<feature type="domain" description="Glycosyl transferase family 28 C-terminal" evidence="12">
    <location>
        <begin position="203"/>
        <end position="372"/>
    </location>
</feature>
<dbReference type="Proteomes" id="UP000287171">
    <property type="component" value="Unassembled WGS sequence"/>
</dbReference>
<keyword evidence="3 10" id="KW-0328">Glycosyltransferase</keyword>
<dbReference type="GO" id="GO:0005886">
    <property type="term" value="C:plasma membrane"/>
    <property type="evidence" value="ECO:0007669"/>
    <property type="project" value="UniProtKB-SubCell"/>
</dbReference>
<evidence type="ECO:0000256" key="8">
    <source>
        <dbReference type="ARBA" id="ARBA00023306"/>
    </source>
</evidence>
<comment type="caution">
    <text evidence="13">The sequence shown here is derived from an EMBL/GenBank/DDBJ whole genome shotgun (WGS) entry which is preliminary data.</text>
</comment>
<evidence type="ECO:0000259" key="11">
    <source>
        <dbReference type="Pfam" id="PF03033"/>
    </source>
</evidence>
<dbReference type="Gene3D" id="3.40.50.2000">
    <property type="entry name" value="Glycogen Phosphorylase B"/>
    <property type="match status" value="2"/>
</dbReference>
<comment type="pathway">
    <text evidence="10">Cell wall biogenesis; peptidoglycan biosynthesis.</text>
</comment>
<evidence type="ECO:0000313" key="14">
    <source>
        <dbReference type="Proteomes" id="UP000287171"/>
    </source>
</evidence>
<evidence type="ECO:0000256" key="2">
    <source>
        <dbReference type="ARBA" id="ARBA00022618"/>
    </source>
</evidence>
<proteinExistence type="inferred from homology"/>
<dbReference type="AlphaFoldDB" id="A0A402B3J3"/>
<keyword evidence="7 10" id="KW-0472">Membrane</keyword>
<keyword evidence="14" id="KW-1185">Reference proteome</keyword>
<name>A0A402B3J3_9CHLR</name>
<evidence type="ECO:0000256" key="4">
    <source>
        <dbReference type="ARBA" id="ARBA00022679"/>
    </source>
</evidence>
<feature type="domain" description="Glycosyltransferase family 28 N-terminal" evidence="11">
    <location>
        <begin position="15"/>
        <end position="152"/>
    </location>
</feature>
<dbReference type="PANTHER" id="PTHR21015">
    <property type="entry name" value="UDP-N-ACETYLGLUCOSAMINE--N-ACETYLMURAMYL-(PENTAPEPTIDE) PYROPHOSPHORYL-UNDECAPRENOL N-ACETYLGLUCOSAMINE TRANSFERASE 1"/>
    <property type="match status" value="1"/>
</dbReference>
<dbReference type="EMBL" id="BIFT01000001">
    <property type="protein sequence ID" value="GCE25921.1"/>
    <property type="molecule type" value="Genomic_DNA"/>
</dbReference>
<evidence type="ECO:0000256" key="7">
    <source>
        <dbReference type="ARBA" id="ARBA00023136"/>
    </source>
</evidence>
<dbReference type="PANTHER" id="PTHR21015:SF22">
    <property type="entry name" value="GLYCOSYLTRANSFERASE"/>
    <property type="match status" value="1"/>
</dbReference>
<gene>
    <name evidence="10" type="primary">murG</name>
    <name evidence="13" type="ORF">KDA_14050</name>
</gene>
<dbReference type="InterPro" id="IPR006009">
    <property type="entry name" value="GlcNAc_MurG"/>
</dbReference>
<dbReference type="Pfam" id="PF03033">
    <property type="entry name" value="Glyco_transf_28"/>
    <property type="match status" value="1"/>
</dbReference>
<reference evidence="14" key="1">
    <citation type="submission" date="2018-12" db="EMBL/GenBank/DDBJ databases">
        <title>Tengunoibacter tsumagoiensis gen. nov., sp. nov., Dictyobacter kobayashii sp. nov., D. alpinus sp. nov., and D. joshuensis sp. nov. and description of Dictyobacteraceae fam. nov. within the order Ktedonobacterales isolated from Tengu-no-mugimeshi.</title>
        <authorList>
            <person name="Wang C.M."/>
            <person name="Zheng Y."/>
            <person name="Sakai Y."/>
            <person name="Toyoda A."/>
            <person name="Minakuchi Y."/>
            <person name="Abe K."/>
            <person name="Yokota A."/>
            <person name="Yabe S."/>
        </authorList>
    </citation>
    <scope>NUCLEOTIDE SEQUENCE [LARGE SCALE GENOMIC DNA]</scope>
    <source>
        <strain evidence="14">Uno16</strain>
    </source>
</reference>
<comment type="similarity">
    <text evidence="10">Belongs to the glycosyltransferase 28 family. MurG subfamily.</text>
</comment>
<feature type="binding site" evidence="10">
    <location>
        <position position="176"/>
    </location>
    <ligand>
        <name>UDP-N-acetyl-alpha-D-glucosamine</name>
        <dbReference type="ChEBI" id="CHEBI:57705"/>
    </ligand>
</feature>
<evidence type="ECO:0000256" key="6">
    <source>
        <dbReference type="ARBA" id="ARBA00022984"/>
    </source>
</evidence>
<dbReference type="InterPro" id="IPR004276">
    <property type="entry name" value="GlycoTrans_28_N"/>
</dbReference>
<dbReference type="Pfam" id="PF04101">
    <property type="entry name" value="Glyco_tran_28_C"/>
    <property type="match status" value="1"/>
</dbReference>
<feature type="binding site" evidence="10">
    <location>
        <position position="316"/>
    </location>
    <ligand>
        <name>UDP-N-acetyl-alpha-D-glucosamine</name>
        <dbReference type="ChEBI" id="CHEBI:57705"/>
    </ligand>
</feature>
<comment type="function">
    <text evidence="10">Cell wall formation. Catalyzes the transfer of a GlcNAc subunit on undecaprenyl-pyrophosphoryl-MurNAc-pentapeptide (lipid intermediate I) to form undecaprenyl-pyrophosphoryl-MurNAc-(pentapeptide)GlcNAc (lipid intermediate II).</text>
</comment>
<comment type="catalytic activity">
    <reaction evidence="10">
        <text>di-trans,octa-cis-undecaprenyl diphospho-N-acetyl-alpha-D-muramoyl-L-alanyl-D-glutamyl-meso-2,6-diaminopimeloyl-D-alanyl-D-alanine + UDP-N-acetyl-alpha-D-glucosamine = di-trans,octa-cis-undecaprenyl diphospho-[N-acetyl-alpha-D-glucosaminyl-(1-&gt;4)]-N-acetyl-alpha-D-muramoyl-L-alanyl-D-glutamyl-meso-2,6-diaminopimeloyl-D-alanyl-D-alanine + UDP + H(+)</text>
        <dbReference type="Rhea" id="RHEA:31227"/>
        <dbReference type="ChEBI" id="CHEBI:15378"/>
        <dbReference type="ChEBI" id="CHEBI:57705"/>
        <dbReference type="ChEBI" id="CHEBI:58223"/>
        <dbReference type="ChEBI" id="CHEBI:61387"/>
        <dbReference type="ChEBI" id="CHEBI:61388"/>
        <dbReference type="EC" id="2.4.1.227"/>
    </reaction>
</comment>
<dbReference type="GO" id="GO:0005975">
    <property type="term" value="P:carbohydrate metabolic process"/>
    <property type="evidence" value="ECO:0007669"/>
    <property type="project" value="InterPro"/>
</dbReference>
<evidence type="ECO:0000256" key="9">
    <source>
        <dbReference type="ARBA" id="ARBA00023316"/>
    </source>
</evidence>
<dbReference type="GO" id="GO:0051991">
    <property type="term" value="F:UDP-N-acetyl-D-glucosamine:N-acetylmuramoyl-L-alanyl-D-glutamyl-meso-2,6-diaminopimelyl-D-alanyl-D-alanine-diphosphoundecaprenol 4-beta-N-acetylglucosaminlytransferase activity"/>
    <property type="evidence" value="ECO:0007669"/>
    <property type="project" value="RHEA"/>
</dbReference>
<evidence type="ECO:0000259" key="12">
    <source>
        <dbReference type="Pfam" id="PF04101"/>
    </source>
</evidence>
<evidence type="ECO:0000256" key="10">
    <source>
        <dbReference type="HAMAP-Rule" id="MF_00033"/>
    </source>
</evidence>
<keyword evidence="2 10" id="KW-0132">Cell division</keyword>
<organism evidence="13 14">
    <name type="scientific">Dictyobacter alpinus</name>
    <dbReference type="NCBI Taxonomy" id="2014873"/>
    <lineage>
        <taxon>Bacteria</taxon>
        <taxon>Bacillati</taxon>
        <taxon>Chloroflexota</taxon>
        <taxon>Ktedonobacteria</taxon>
        <taxon>Ktedonobacterales</taxon>
        <taxon>Dictyobacteraceae</taxon>
        <taxon>Dictyobacter</taxon>
    </lineage>
</organism>
<evidence type="ECO:0000256" key="3">
    <source>
        <dbReference type="ARBA" id="ARBA00022676"/>
    </source>
</evidence>
<keyword evidence="6 10" id="KW-0573">Peptidoglycan synthesis</keyword>
<dbReference type="SUPFAM" id="SSF53756">
    <property type="entry name" value="UDP-Glycosyltransferase/glycogen phosphorylase"/>
    <property type="match status" value="1"/>
</dbReference>
<dbReference type="GO" id="GO:0009252">
    <property type="term" value="P:peptidoglycan biosynthetic process"/>
    <property type="evidence" value="ECO:0007669"/>
    <property type="project" value="UniProtKB-UniRule"/>
</dbReference>
<keyword evidence="8 10" id="KW-0131">Cell cycle</keyword>
<dbReference type="GO" id="GO:0071555">
    <property type="term" value="P:cell wall organization"/>
    <property type="evidence" value="ECO:0007669"/>
    <property type="project" value="UniProtKB-KW"/>
</dbReference>
<dbReference type="HAMAP" id="MF_00033">
    <property type="entry name" value="MurG"/>
    <property type="match status" value="1"/>
</dbReference>
<evidence type="ECO:0000313" key="13">
    <source>
        <dbReference type="EMBL" id="GCE25921.1"/>
    </source>
</evidence>
<dbReference type="InterPro" id="IPR007235">
    <property type="entry name" value="Glyco_trans_28_C"/>
</dbReference>
<keyword evidence="1 10" id="KW-1003">Cell membrane</keyword>
<dbReference type="GO" id="GO:0050511">
    <property type="term" value="F:undecaprenyldiphospho-muramoylpentapeptide beta-N-acetylglucosaminyltransferase activity"/>
    <property type="evidence" value="ECO:0007669"/>
    <property type="project" value="UniProtKB-UniRule"/>
</dbReference>
<dbReference type="UniPathway" id="UPA00219"/>
<keyword evidence="9 10" id="KW-0961">Cell wall biogenesis/degradation</keyword>
<dbReference type="CDD" id="cd03785">
    <property type="entry name" value="GT28_MurG"/>
    <property type="match status" value="1"/>
</dbReference>
<dbReference type="NCBIfam" id="TIGR01133">
    <property type="entry name" value="murG"/>
    <property type="match status" value="1"/>
</dbReference>
<dbReference type="GO" id="GO:0008360">
    <property type="term" value="P:regulation of cell shape"/>
    <property type="evidence" value="ECO:0007669"/>
    <property type="project" value="UniProtKB-KW"/>
</dbReference>
<feature type="binding site" evidence="10">
    <location>
        <begin position="22"/>
        <end position="24"/>
    </location>
    <ligand>
        <name>UDP-N-acetyl-alpha-D-glucosamine</name>
        <dbReference type="ChEBI" id="CHEBI:57705"/>
    </ligand>
</feature>
<evidence type="ECO:0000256" key="5">
    <source>
        <dbReference type="ARBA" id="ARBA00022960"/>
    </source>
</evidence>
<protein>
    <recommendedName>
        <fullName evidence="10">UDP-N-acetylglucosamine--N-acetylmuramyl-(pentapeptide) pyrophosphoryl-undecaprenol N-acetylglucosamine transferase</fullName>
        <ecNumber evidence="10">2.4.1.227</ecNumber>
    </recommendedName>
    <alternativeName>
        <fullName evidence="10">Undecaprenyl-PP-MurNAc-pentapeptide-UDPGlcNAc GlcNAc transferase</fullName>
    </alternativeName>
</protein>
<keyword evidence="4 10" id="KW-0808">Transferase</keyword>
<dbReference type="EC" id="2.4.1.227" evidence="10"/>
<feature type="binding site" evidence="10">
    <location>
        <position position="209"/>
    </location>
    <ligand>
        <name>UDP-N-acetyl-alpha-D-glucosamine</name>
        <dbReference type="ChEBI" id="CHEBI:57705"/>
    </ligand>
</feature>
<comment type="caution">
    <text evidence="10">Lacks conserved residue(s) required for the propagation of feature annotation.</text>
</comment>